<dbReference type="Proteomes" id="UP000031977">
    <property type="component" value="Unassembled WGS sequence"/>
</dbReference>
<protein>
    <submittedName>
        <fullName evidence="1">Membrane protein</fullName>
    </submittedName>
</protein>
<name>A0A0C3IBJ1_9VIBR</name>
<dbReference type="AlphaFoldDB" id="A0A0C3IBJ1"/>
<evidence type="ECO:0000313" key="2">
    <source>
        <dbReference type="Proteomes" id="UP000031977"/>
    </source>
</evidence>
<sequence length="232" mass="25605">MNTRVLHGIFLFGSLTLIGCSSIDAPQQQTAAVNSASKATIVSWVDSQVLKPVGLSLEQDDIQYLAGSVDLNKDGSAEHMVLMQSRYFCGSGGCTGYIFDNDGKIINTMTVVKTPVVLAESSTNGWQDFIVWSNGSYRLMSYDGASYPSNPSLEPKVERDADRQAAIANVMATEVYQKDGYDIRPAVSQQLWTPYNEYYFTFKHHADPYSIYRATVDIKTGEVDIVSEPNPK</sequence>
<reference evidence="1 2" key="1">
    <citation type="submission" date="2015-01" db="EMBL/GenBank/DDBJ databases">
        <title>Draft genome of Vibrio mytili type strain CAIM 528.</title>
        <authorList>
            <person name="Gonzalez-Castillo A."/>
            <person name="Gomez-Gil B."/>
            <person name="Enciso-Ibarra J."/>
        </authorList>
    </citation>
    <scope>NUCLEOTIDE SEQUENCE [LARGE SCALE GENOMIC DNA]</scope>
    <source>
        <strain evidence="1 2">CAIM 528</strain>
    </source>
</reference>
<dbReference type="STRING" id="50718.SU60_00775"/>
<accession>A0A0C3IBJ1</accession>
<dbReference type="RefSeq" id="WP_041153883.1">
    <property type="nucleotide sequence ID" value="NZ_CBCRVP010000010.1"/>
</dbReference>
<proteinExistence type="predicted"/>
<dbReference type="OrthoDB" id="5348860at2"/>
<gene>
    <name evidence="1" type="ORF">SU60_00775</name>
</gene>
<evidence type="ECO:0000313" key="1">
    <source>
        <dbReference type="EMBL" id="KIN12370.1"/>
    </source>
</evidence>
<organism evidence="1 2">
    <name type="scientific">Vibrio mytili</name>
    <dbReference type="NCBI Taxonomy" id="50718"/>
    <lineage>
        <taxon>Bacteria</taxon>
        <taxon>Pseudomonadati</taxon>
        <taxon>Pseudomonadota</taxon>
        <taxon>Gammaproteobacteria</taxon>
        <taxon>Vibrionales</taxon>
        <taxon>Vibrionaceae</taxon>
        <taxon>Vibrio</taxon>
    </lineage>
</organism>
<comment type="caution">
    <text evidence="1">The sequence shown here is derived from an EMBL/GenBank/DDBJ whole genome shotgun (WGS) entry which is preliminary data.</text>
</comment>
<dbReference type="EMBL" id="JXOK01000004">
    <property type="protein sequence ID" value="KIN12370.1"/>
    <property type="molecule type" value="Genomic_DNA"/>
</dbReference>
<keyword evidence="2" id="KW-1185">Reference proteome</keyword>
<dbReference type="PROSITE" id="PS51257">
    <property type="entry name" value="PROKAR_LIPOPROTEIN"/>
    <property type="match status" value="1"/>
</dbReference>